<organism evidence="2 3">
    <name type="scientific">Sphaerosporella brunnea</name>
    <dbReference type="NCBI Taxonomy" id="1250544"/>
    <lineage>
        <taxon>Eukaryota</taxon>
        <taxon>Fungi</taxon>
        <taxon>Dikarya</taxon>
        <taxon>Ascomycota</taxon>
        <taxon>Pezizomycotina</taxon>
        <taxon>Pezizomycetes</taxon>
        <taxon>Pezizales</taxon>
        <taxon>Pyronemataceae</taxon>
        <taxon>Sphaerosporella</taxon>
    </lineage>
</organism>
<reference evidence="2 3" key="1">
    <citation type="submission" date="2019-09" db="EMBL/GenBank/DDBJ databases">
        <title>Draft genome of the ectomycorrhizal ascomycete Sphaerosporella brunnea.</title>
        <authorList>
            <consortium name="DOE Joint Genome Institute"/>
            <person name="Benucci G.M."/>
            <person name="Marozzi G."/>
            <person name="Antonielli L."/>
            <person name="Sanchez S."/>
            <person name="Marco P."/>
            <person name="Wang X."/>
            <person name="Falini L.B."/>
            <person name="Barry K."/>
            <person name="Haridas S."/>
            <person name="Lipzen A."/>
            <person name="Labutti K."/>
            <person name="Grigoriev I.V."/>
            <person name="Murat C."/>
            <person name="Martin F."/>
            <person name="Albertini E."/>
            <person name="Donnini D."/>
            <person name="Bonito G."/>
        </authorList>
    </citation>
    <scope>NUCLEOTIDE SEQUENCE [LARGE SCALE GENOMIC DNA]</scope>
    <source>
        <strain evidence="2 3">Sb_GMNB300</strain>
    </source>
</reference>
<comment type="caution">
    <text evidence="2">The sequence shown here is derived from an EMBL/GenBank/DDBJ whole genome shotgun (WGS) entry which is preliminary data.</text>
</comment>
<accession>A0A5J5EYQ7</accession>
<proteinExistence type="predicted"/>
<keyword evidence="3" id="KW-1185">Reference proteome</keyword>
<sequence length="138" mass="16070">MSLLDLPNELLLQIALYLPDVHALVLTSRRLNHLFEPYLHQHITRDKLRSIIQHEDVPAFRKLLMYRESVQDVLELLVVWNKLVLVKIMVDNGCVTVEEWDDADFRLPTMSSDAHALVFLGFLRLGLTIMMELGDRHI</sequence>
<name>A0A5J5EYQ7_9PEZI</name>
<dbReference type="InParanoid" id="A0A5J5EYQ7"/>
<dbReference type="Pfam" id="PF12937">
    <property type="entry name" value="F-box-like"/>
    <property type="match status" value="1"/>
</dbReference>
<evidence type="ECO:0000313" key="3">
    <source>
        <dbReference type="Proteomes" id="UP000326924"/>
    </source>
</evidence>
<protein>
    <recommendedName>
        <fullName evidence="1">F-box domain-containing protein</fullName>
    </recommendedName>
</protein>
<dbReference type="InterPro" id="IPR001810">
    <property type="entry name" value="F-box_dom"/>
</dbReference>
<feature type="domain" description="F-box" evidence="1">
    <location>
        <begin position="4"/>
        <end position="45"/>
    </location>
</feature>
<dbReference type="Proteomes" id="UP000326924">
    <property type="component" value="Unassembled WGS sequence"/>
</dbReference>
<dbReference type="EMBL" id="VXIS01000085">
    <property type="protein sequence ID" value="KAA8906808.1"/>
    <property type="molecule type" value="Genomic_DNA"/>
</dbReference>
<evidence type="ECO:0000259" key="1">
    <source>
        <dbReference type="Pfam" id="PF12937"/>
    </source>
</evidence>
<gene>
    <name evidence="2" type="ORF">FN846DRAFT_906845</name>
</gene>
<evidence type="ECO:0000313" key="2">
    <source>
        <dbReference type="EMBL" id="KAA8906808.1"/>
    </source>
</evidence>
<dbReference type="AlphaFoldDB" id="A0A5J5EYQ7"/>